<dbReference type="Pfam" id="PF08698">
    <property type="entry name" value="Fcf2"/>
    <property type="match status" value="1"/>
</dbReference>
<dbReference type="GO" id="GO:0005730">
    <property type="term" value="C:nucleolus"/>
    <property type="evidence" value="ECO:0007669"/>
    <property type="project" value="UniProtKB-SubCell"/>
</dbReference>
<dbReference type="GO" id="GO:0003723">
    <property type="term" value="F:RNA binding"/>
    <property type="evidence" value="ECO:0007669"/>
    <property type="project" value="TreeGrafter"/>
</dbReference>
<dbReference type="Proteomes" id="UP000230233">
    <property type="component" value="Chromosome X"/>
</dbReference>
<comment type="caution">
    <text evidence="4">The sequence shown here is derived from an EMBL/GenBank/DDBJ whole genome shotgun (WGS) entry which is preliminary data.</text>
</comment>
<proteinExistence type="predicted"/>
<dbReference type="PANTHER" id="PTHR21686">
    <property type="entry name" value="DEOXYNUCLEOTIDYLTRANSFERASE TERMINAL-INTERACTING PROTEIN 2"/>
    <property type="match status" value="1"/>
</dbReference>
<dbReference type="EMBL" id="PDUG01000006">
    <property type="protein sequence ID" value="PIC21988.1"/>
    <property type="molecule type" value="Genomic_DNA"/>
</dbReference>
<name>A0A2G5T446_9PELO</name>
<comment type="subcellular location">
    <subcellularLocation>
        <location evidence="1">Nucleus</location>
        <location evidence="1">Nucleolus</location>
    </subcellularLocation>
</comment>
<dbReference type="PANTHER" id="PTHR21686:SF12">
    <property type="entry name" value="DEOXYNUCLEOTIDYLTRANSFERASE TERMINAL-INTERACTING PROTEIN 2"/>
    <property type="match status" value="1"/>
</dbReference>
<dbReference type="OrthoDB" id="427886at2759"/>
<organism evidence="4 5">
    <name type="scientific">Caenorhabditis nigoni</name>
    <dbReference type="NCBI Taxonomy" id="1611254"/>
    <lineage>
        <taxon>Eukaryota</taxon>
        <taxon>Metazoa</taxon>
        <taxon>Ecdysozoa</taxon>
        <taxon>Nematoda</taxon>
        <taxon>Chromadorea</taxon>
        <taxon>Rhabditida</taxon>
        <taxon>Rhabditina</taxon>
        <taxon>Rhabditomorpha</taxon>
        <taxon>Rhabditoidea</taxon>
        <taxon>Rhabditidae</taxon>
        <taxon>Peloderinae</taxon>
        <taxon>Caenorhabditis</taxon>
    </lineage>
</organism>
<accession>A0A2G5T446</accession>
<evidence type="ECO:0000259" key="3">
    <source>
        <dbReference type="Pfam" id="PF08698"/>
    </source>
</evidence>
<dbReference type="GO" id="GO:0006396">
    <property type="term" value="P:RNA processing"/>
    <property type="evidence" value="ECO:0007669"/>
    <property type="project" value="TreeGrafter"/>
</dbReference>
<evidence type="ECO:0000313" key="5">
    <source>
        <dbReference type="Proteomes" id="UP000230233"/>
    </source>
</evidence>
<protein>
    <recommendedName>
        <fullName evidence="3">Fcf2 pre-rRNA processing C-terminal domain-containing protein</fullName>
    </recommendedName>
</protein>
<keyword evidence="5" id="KW-1185">Reference proteome</keyword>
<dbReference type="InterPro" id="IPR014810">
    <property type="entry name" value="Fcf2_C"/>
</dbReference>
<dbReference type="InterPro" id="IPR039883">
    <property type="entry name" value="Fcf2/DNTTIP2"/>
</dbReference>
<reference evidence="5" key="1">
    <citation type="submission" date="2017-10" db="EMBL/GenBank/DDBJ databases">
        <title>Rapid genome shrinkage in a self-fertile nematode reveals novel sperm competition proteins.</title>
        <authorList>
            <person name="Yin D."/>
            <person name="Schwarz E.M."/>
            <person name="Thomas C.G."/>
            <person name="Felde R.L."/>
            <person name="Korf I.F."/>
            <person name="Cutter A.D."/>
            <person name="Schartner C.M."/>
            <person name="Ralston E.J."/>
            <person name="Meyer B.J."/>
            <person name="Haag E.S."/>
        </authorList>
    </citation>
    <scope>NUCLEOTIDE SEQUENCE [LARGE SCALE GENOMIC DNA]</scope>
    <source>
        <strain evidence="5">JU1422</strain>
    </source>
</reference>
<sequence length="133" mass="15356">MFSTKIRTKPALQEKDFADAHDIFVVDRAGGDEASRESNFQSVDLLGTSYPEPYEMDKELLNKAVVGPKFEIKHQSLTQLLCQNALARHNKAEREKTRVSDWFNLPATELTEEHKRDLEYLQMRSTLDTLAHY</sequence>
<evidence type="ECO:0000256" key="2">
    <source>
        <dbReference type="ARBA" id="ARBA00023242"/>
    </source>
</evidence>
<keyword evidence="2" id="KW-0539">Nucleus</keyword>
<evidence type="ECO:0000256" key="1">
    <source>
        <dbReference type="ARBA" id="ARBA00004604"/>
    </source>
</evidence>
<dbReference type="AlphaFoldDB" id="A0A2G5T446"/>
<feature type="domain" description="Fcf2 pre-rRNA processing C-terminal" evidence="3">
    <location>
        <begin position="95"/>
        <end position="133"/>
    </location>
</feature>
<evidence type="ECO:0000313" key="4">
    <source>
        <dbReference type="EMBL" id="PIC21988.1"/>
    </source>
</evidence>
<gene>
    <name evidence="4" type="primary">Cnig_chr_X.g26632</name>
    <name evidence="4" type="ORF">B9Z55_026632</name>
</gene>